<keyword evidence="7" id="KW-0325">Glycoprotein</keyword>
<dbReference type="Pfam" id="PF07738">
    <property type="entry name" value="Sad1_UNC"/>
    <property type="match status" value="1"/>
</dbReference>
<feature type="region of interest" description="Disordered" evidence="12">
    <location>
        <begin position="1001"/>
        <end position="1029"/>
    </location>
</feature>
<feature type="domain" description="SUN" evidence="13">
    <location>
        <begin position="514"/>
        <end position="674"/>
    </location>
</feature>
<accession>A0A7R8XE56</accession>
<keyword evidence="3" id="KW-0732">Signal</keyword>
<evidence type="ECO:0000256" key="2">
    <source>
        <dbReference type="ARBA" id="ARBA00022692"/>
    </source>
</evidence>
<dbReference type="GO" id="GO:0005789">
    <property type="term" value="C:endoplasmic reticulum membrane"/>
    <property type="evidence" value="ECO:0007669"/>
    <property type="project" value="UniProtKB-SubCell"/>
</dbReference>
<feature type="region of interest" description="Disordered" evidence="12">
    <location>
        <begin position="1226"/>
        <end position="1257"/>
    </location>
</feature>
<reference evidence="14" key="1">
    <citation type="submission" date="2020-11" db="EMBL/GenBank/DDBJ databases">
        <authorList>
            <person name="Tran Van P."/>
        </authorList>
    </citation>
    <scope>NUCLEOTIDE SEQUENCE</scope>
</reference>
<evidence type="ECO:0000256" key="9">
    <source>
        <dbReference type="ARBA" id="ARBA00061226"/>
    </source>
</evidence>
<comment type="subunit">
    <text evidence="10">Interacts with EMP65.</text>
</comment>
<feature type="coiled-coil region" evidence="11">
    <location>
        <begin position="1055"/>
        <end position="1086"/>
    </location>
</feature>
<dbReference type="InterPro" id="IPR012919">
    <property type="entry name" value="SUN_dom"/>
</dbReference>
<organism evidence="14">
    <name type="scientific">Darwinula stevensoni</name>
    <dbReference type="NCBI Taxonomy" id="69355"/>
    <lineage>
        <taxon>Eukaryota</taxon>
        <taxon>Metazoa</taxon>
        <taxon>Ecdysozoa</taxon>
        <taxon>Arthropoda</taxon>
        <taxon>Crustacea</taxon>
        <taxon>Oligostraca</taxon>
        <taxon>Ostracoda</taxon>
        <taxon>Podocopa</taxon>
        <taxon>Podocopida</taxon>
        <taxon>Darwinulocopina</taxon>
        <taxon>Darwinuloidea</taxon>
        <taxon>Darwinulidae</taxon>
        <taxon>Darwinula</taxon>
    </lineage>
</organism>
<feature type="compositionally biased region" description="Pro residues" evidence="12">
    <location>
        <begin position="1143"/>
        <end position="1154"/>
    </location>
</feature>
<dbReference type="OrthoDB" id="266334at2759"/>
<feature type="compositionally biased region" description="Polar residues" evidence="12">
    <location>
        <begin position="156"/>
        <end position="168"/>
    </location>
</feature>
<keyword evidence="4" id="KW-0256">Endoplasmic reticulum</keyword>
<proteinExistence type="inferred from homology"/>
<keyword evidence="11" id="KW-0175">Coiled coil</keyword>
<dbReference type="InterPro" id="IPR045120">
    <property type="entry name" value="Suco/Slp1-like"/>
</dbReference>
<keyword evidence="6" id="KW-0472">Membrane</keyword>
<feature type="region of interest" description="Disordered" evidence="12">
    <location>
        <begin position="156"/>
        <end position="175"/>
    </location>
</feature>
<feature type="compositionally biased region" description="Basic and acidic residues" evidence="12">
    <location>
        <begin position="952"/>
        <end position="966"/>
    </location>
</feature>
<dbReference type="GO" id="GO:0034975">
    <property type="term" value="P:protein folding in endoplasmic reticulum"/>
    <property type="evidence" value="ECO:0007669"/>
    <property type="project" value="TreeGrafter"/>
</dbReference>
<dbReference type="AlphaFoldDB" id="A0A7R8XE56"/>
<feature type="compositionally biased region" description="Polar residues" evidence="12">
    <location>
        <begin position="1004"/>
        <end position="1029"/>
    </location>
</feature>
<dbReference type="PANTHER" id="PTHR12953:SF0">
    <property type="entry name" value="SUN DOMAIN-CONTAINING OSSIFICATION FACTOR"/>
    <property type="match status" value="1"/>
</dbReference>
<dbReference type="Proteomes" id="UP000677054">
    <property type="component" value="Unassembled WGS sequence"/>
</dbReference>
<dbReference type="FunFam" id="2.60.120.260:FF:000099">
    <property type="entry name" value="Uncharacterized protein, isoform C"/>
    <property type="match status" value="1"/>
</dbReference>
<feature type="compositionally biased region" description="Polar residues" evidence="12">
    <location>
        <begin position="941"/>
        <end position="951"/>
    </location>
</feature>
<evidence type="ECO:0000256" key="3">
    <source>
        <dbReference type="ARBA" id="ARBA00022729"/>
    </source>
</evidence>
<evidence type="ECO:0000259" key="13">
    <source>
        <dbReference type="PROSITE" id="PS51469"/>
    </source>
</evidence>
<dbReference type="EMBL" id="CAJPEV010001941">
    <property type="protein sequence ID" value="CAG0894998.1"/>
    <property type="molecule type" value="Genomic_DNA"/>
</dbReference>
<gene>
    <name evidence="14" type="ORF">DSTB1V02_LOCUS8477</name>
</gene>
<feature type="compositionally biased region" description="Basic residues" evidence="12">
    <location>
        <begin position="1230"/>
        <end position="1242"/>
    </location>
</feature>
<evidence type="ECO:0000256" key="11">
    <source>
        <dbReference type="SAM" id="Coils"/>
    </source>
</evidence>
<evidence type="ECO:0000256" key="7">
    <source>
        <dbReference type="ARBA" id="ARBA00023180"/>
    </source>
</evidence>
<evidence type="ECO:0000256" key="8">
    <source>
        <dbReference type="ARBA" id="ARBA00046288"/>
    </source>
</evidence>
<feature type="region of interest" description="Disordered" evidence="12">
    <location>
        <begin position="1142"/>
        <end position="1190"/>
    </location>
</feature>
<name>A0A7R8XE56_9CRUS</name>
<feature type="compositionally biased region" description="Polar residues" evidence="12">
    <location>
        <begin position="967"/>
        <end position="977"/>
    </location>
</feature>
<keyword evidence="5" id="KW-1133">Transmembrane helix</keyword>
<evidence type="ECO:0000256" key="6">
    <source>
        <dbReference type="ARBA" id="ARBA00023136"/>
    </source>
</evidence>
<feature type="compositionally biased region" description="Low complexity" evidence="12">
    <location>
        <begin position="1243"/>
        <end position="1257"/>
    </location>
</feature>
<evidence type="ECO:0000256" key="5">
    <source>
        <dbReference type="ARBA" id="ARBA00022989"/>
    </source>
</evidence>
<evidence type="ECO:0000256" key="1">
    <source>
        <dbReference type="ARBA" id="ARBA00004389"/>
    </source>
</evidence>
<evidence type="ECO:0000256" key="12">
    <source>
        <dbReference type="SAM" id="MobiDB-lite"/>
    </source>
</evidence>
<feature type="region of interest" description="Disordered" evidence="12">
    <location>
        <begin position="932"/>
        <end position="977"/>
    </location>
</feature>
<keyword evidence="2" id="KW-0812">Transmembrane</keyword>
<dbReference type="PROSITE" id="PS51469">
    <property type="entry name" value="SUN"/>
    <property type="match status" value="1"/>
</dbReference>
<comment type="similarity">
    <text evidence="9">Belongs to the SLP1 family.</text>
</comment>
<evidence type="ECO:0000256" key="4">
    <source>
        <dbReference type="ARBA" id="ARBA00022824"/>
    </source>
</evidence>
<feature type="compositionally biased region" description="Polar residues" evidence="12">
    <location>
        <begin position="1163"/>
        <end position="1185"/>
    </location>
</feature>
<evidence type="ECO:0000256" key="10">
    <source>
        <dbReference type="ARBA" id="ARBA00064635"/>
    </source>
</evidence>
<evidence type="ECO:0000313" key="15">
    <source>
        <dbReference type="Proteomes" id="UP000677054"/>
    </source>
</evidence>
<dbReference type="PANTHER" id="PTHR12953">
    <property type="entry name" value="MEMBRANE PROTEIN CH1 RELATED"/>
    <property type="match status" value="1"/>
</dbReference>
<protein>
    <recommendedName>
        <fullName evidence="13">SUN domain-containing protein</fullName>
    </recommendedName>
</protein>
<feature type="region of interest" description="Disordered" evidence="12">
    <location>
        <begin position="1"/>
        <end position="21"/>
    </location>
</feature>
<keyword evidence="15" id="KW-1185">Reference proteome</keyword>
<evidence type="ECO:0000313" key="14">
    <source>
        <dbReference type="EMBL" id="CAD7248666.1"/>
    </source>
</evidence>
<feature type="region of interest" description="Disordered" evidence="12">
    <location>
        <begin position="888"/>
        <end position="918"/>
    </location>
</feature>
<dbReference type="EMBL" id="LR901458">
    <property type="protein sequence ID" value="CAD7248666.1"/>
    <property type="molecule type" value="Genomic_DNA"/>
</dbReference>
<feature type="region of interest" description="Disordered" evidence="12">
    <location>
        <begin position="412"/>
        <end position="483"/>
    </location>
</feature>
<feature type="compositionally biased region" description="Polar residues" evidence="12">
    <location>
        <begin position="424"/>
        <end position="434"/>
    </location>
</feature>
<dbReference type="Gene3D" id="2.60.120.260">
    <property type="entry name" value="Galactose-binding domain-like"/>
    <property type="match status" value="1"/>
</dbReference>
<comment type="subcellular location">
    <subcellularLocation>
        <location evidence="8">Endomembrane system</location>
        <topology evidence="8">Single-pass type I membrane protein</topology>
    </subcellularLocation>
    <subcellularLocation>
        <location evidence="1">Endoplasmic reticulum membrane</location>
        <topology evidence="1">Single-pass membrane protein</topology>
    </subcellularLocation>
</comment>
<sequence length="1272" mass="140130">MASFCRGKEGRREGGKEGRREGGVVKSIAAWTCFSPFPDSESPWVLLGMGCRFRQMRPGIPIPSPTSSGEKILSTVRKVPGTVPVAYASVGHLLLSHFGVRELTNVGWDHQHRQPPLLKIETILLCELGGFHTPTPIGIQKLRSDMQLSTTALNKSSTGYRCNQSNRSPVVGSVGAQRRESRMRFPRLFDALPFRFRRGSSKIPRMNLTFSTPIPRKVADSIKYLVIIIRKNLDCEEHFSSTSTKADRVVGSTKLGPSESSAFTKALPSHVQDATKPLSHEALMVKKLDHNLDAARDSTNSVTEPKLLSTEVPHLQYSAFHSESSRAVNHISPTHSAEIQEQNLESSNLNEFSKVITSAAESTMGIQAVGSSKSTMESDSLKSSTMGRNSHVKLNGVITSSATKSEVEIGMQEQLSVPPVINPDSESPTTTRESSVSEEIMNSGHIGDDIPAFSPSAEGNEETQESLEAPKLEELKPQAGDSQENSMFFTENGAKHHEDSITTFNEWAKQKLEEAQRSTSNASANGNGGKRRLRNFASLACGAKLLSANVEAQRASAVLSGAPDEYLLSPCKARVYFVVELCEAIQPSKFELANLELYSSSPREFLLSMSDHWPCRNWTLIGKYEARDDHSIQNFTINPNFEYFGKYLKVEVLSHYGSEHYCPISLFRVYGTSEFEALDQVQGYKAHGMEEVIEGEEELMDSEREARRSVGHSLFGSAREAIMNIVKKAAEAFRLSPPAEVLNETLGIPELEDFPGCACPLQEHSKVVEGHKDVWAYLSCHPYNVTQWKEATSSCLYCVMASDNQSAGPLPSSPGNQCVCPLSSRFFLTLIPRTTISGLLLSLRLSHLEGPKSSCPVNQSHPDALNLSGTSQNPMDVDVLLEPSRSSTMHPIHHETSSDAPDVLNSMDASPDSGDLMSDSQFLLDMEHDKSASEMTDFEIQPSTASGTAKLTQEETSTRPAMESDVKMTSTKTVDSTNEALQSLIQPNETVAEDFQEVIPSPPSEQLSLFDPSTLSSTPGSGANQPPQNKETAFLRLSNRVRTLELNLSLSTQYLEELSRRYKRQVEDLSKAFNRSQQQLADALQALKIQEHLLQEMNGTIILLLDSNQPLQYNQNVMIGILVIFETVAMALLVLCLNRSRSPPLPRSQSPPPLSRALHRHPQSSNEISTQAFNGSHPPASSSKPQQKKTPYHFLLSSDSKQRSYSQTDLSSVSIPRNSIEVLRQVPKGGKSRQKKKEKKQQHQLLRSLSSSSLSSQFTPNPMACLVSDVKI</sequence>